<reference evidence="1" key="1">
    <citation type="submission" date="2021-02" db="EMBL/GenBank/DDBJ databases">
        <authorList>
            <person name="Dougan E. K."/>
            <person name="Rhodes N."/>
            <person name="Thang M."/>
            <person name="Chan C."/>
        </authorList>
    </citation>
    <scope>NUCLEOTIDE SEQUENCE</scope>
</reference>
<comment type="caution">
    <text evidence="1">The sequence shown here is derived from an EMBL/GenBank/DDBJ whole genome shotgun (WGS) entry which is preliminary data.</text>
</comment>
<name>A0A812QQS0_SYMPI</name>
<accession>A0A812QQS0</accession>
<keyword evidence="2" id="KW-1185">Reference proteome</keyword>
<dbReference type="Proteomes" id="UP000649617">
    <property type="component" value="Unassembled WGS sequence"/>
</dbReference>
<protein>
    <submittedName>
        <fullName evidence="1">PIF1 protein</fullName>
    </submittedName>
</protein>
<evidence type="ECO:0000313" key="1">
    <source>
        <dbReference type="EMBL" id="CAE7399347.1"/>
    </source>
</evidence>
<dbReference type="EMBL" id="CAJNIZ010017514">
    <property type="protein sequence ID" value="CAE7399347.1"/>
    <property type="molecule type" value="Genomic_DNA"/>
</dbReference>
<evidence type="ECO:0000313" key="2">
    <source>
        <dbReference type="Proteomes" id="UP000649617"/>
    </source>
</evidence>
<organism evidence="1 2">
    <name type="scientific">Symbiodinium pilosum</name>
    <name type="common">Dinoflagellate</name>
    <dbReference type="NCBI Taxonomy" id="2952"/>
    <lineage>
        <taxon>Eukaryota</taxon>
        <taxon>Sar</taxon>
        <taxon>Alveolata</taxon>
        <taxon>Dinophyceae</taxon>
        <taxon>Suessiales</taxon>
        <taxon>Symbiodiniaceae</taxon>
        <taxon>Symbiodinium</taxon>
    </lineage>
</organism>
<sequence length="356" mass="40674">MRSDWFFLCRQYNDVEAAPHTWSFYDAGSLHQQTGTFASRRRTLYDYIARFLFNGLGVDTNDDQSGRSTGRWLPGIPACAAKACSPSYPAVQYYQRRVAPTTCQGRPGAPCSWHPTQNGAAAKVKPAHGVFRCPICSGAQMQALHQTAHGKRALTLRLKQLLALRSTDVLQLWALVEEHLGSAALTYYQGRAGAAPRKTLQQQWKEELKLRHSVHPLPDQEGQRVWRERAREDGRMRDKKFGLAFSEQHSGRAWMSARARHFEFWAREASWFMCTDCHRLEPRPFHQSSHDKNTQLRARQKKCKHCARGIGYKAPVIDDIPGPLRDLTATALWALRPIEIDVGEYRRGDYGYRIHT</sequence>
<feature type="non-terminal residue" evidence="1">
    <location>
        <position position="356"/>
    </location>
</feature>
<gene>
    <name evidence="1" type="primary">PIF1</name>
    <name evidence="1" type="ORF">SPIL2461_LOCUS9842</name>
</gene>
<proteinExistence type="predicted"/>
<dbReference type="AlphaFoldDB" id="A0A812QQS0"/>